<evidence type="ECO:0000313" key="2">
    <source>
        <dbReference type="EMBL" id="GAA3620059.1"/>
    </source>
</evidence>
<accession>A0ABP6ZVY5</accession>
<proteinExistence type="predicted"/>
<evidence type="ECO:0000259" key="1">
    <source>
        <dbReference type="Pfam" id="PF00814"/>
    </source>
</evidence>
<dbReference type="Pfam" id="PF00814">
    <property type="entry name" value="TsaD"/>
    <property type="match status" value="1"/>
</dbReference>
<dbReference type="RefSeq" id="WP_344804525.1">
    <property type="nucleotide sequence ID" value="NZ_BAABAB010000015.1"/>
</dbReference>
<gene>
    <name evidence="2" type="primary">tsaB</name>
    <name evidence="2" type="ORF">GCM10022236_22900</name>
</gene>
<dbReference type="SUPFAM" id="SSF53067">
    <property type="entry name" value="Actin-like ATPase domain"/>
    <property type="match status" value="2"/>
</dbReference>
<dbReference type="InterPro" id="IPR022496">
    <property type="entry name" value="T6A_TsaB"/>
</dbReference>
<dbReference type="Proteomes" id="UP001501490">
    <property type="component" value="Unassembled WGS sequence"/>
</dbReference>
<dbReference type="InterPro" id="IPR000905">
    <property type="entry name" value="Gcp-like_dom"/>
</dbReference>
<organism evidence="2 3">
    <name type="scientific">Microlunatus ginsengisoli</name>
    <dbReference type="NCBI Taxonomy" id="363863"/>
    <lineage>
        <taxon>Bacteria</taxon>
        <taxon>Bacillati</taxon>
        <taxon>Actinomycetota</taxon>
        <taxon>Actinomycetes</taxon>
        <taxon>Propionibacteriales</taxon>
        <taxon>Propionibacteriaceae</taxon>
        <taxon>Microlunatus</taxon>
    </lineage>
</organism>
<comment type="caution">
    <text evidence="2">The sequence shown here is derived from an EMBL/GenBank/DDBJ whole genome shotgun (WGS) entry which is preliminary data.</text>
</comment>
<dbReference type="Gene3D" id="3.30.420.40">
    <property type="match status" value="2"/>
</dbReference>
<dbReference type="InterPro" id="IPR043129">
    <property type="entry name" value="ATPase_NBD"/>
</dbReference>
<evidence type="ECO:0000313" key="3">
    <source>
        <dbReference type="Proteomes" id="UP001501490"/>
    </source>
</evidence>
<sequence>MADRRLVLGLDTASLVTVGLADDGRFLGGAVVEDRMAHVEQLMPTINRVLDDAGASVSDIGRIVVGLGPGPFTGLRVGVVSAQILALTTGAALHGICSLDAIAAQHAAESRPTEEFVVAADARRRELYWASYAPTGARVRGPEVGRPDDLPDLATIGPGVDIHPRLPAVPGPRRLDPAALVRHGPGLPDLGTAPLYLRRPDAVEPTRRKSVLLRRPDRSGRAR</sequence>
<reference evidence="3" key="1">
    <citation type="journal article" date="2019" name="Int. J. Syst. Evol. Microbiol.">
        <title>The Global Catalogue of Microorganisms (GCM) 10K type strain sequencing project: providing services to taxonomists for standard genome sequencing and annotation.</title>
        <authorList>
            <consortium name="The Broad Institute Genomics Platform"/>
            <consortium name="The Broad Institute Genome Sequencing Center for Infectious Disease"/>
            <person name="Wu L."/>
            <person name="Ma J."/>
        </authorList>
    </citation>
    <scope>NUCLEOTIDE SEQUENCE [LARGE SCALE GENOMIC DNA]</scope>
    <source>
        <strain evidence="3">JCM 16929</strain>
    </source>
</reference>
<keyword evidence="3" id="KW-1185">Reference proteome</keyword>
<name>A0ABP6ZVY5_9ACTN</name>
<feature type="domain" description="Gcp-like" evidence="1">
    <location>
        <begin position="37"/>
        <end position="139"/>
    </location>
</feature>
<dbReference type="NCBIfam" id="TIGR03725">
    <property type="entry name" value="T6A_YeaZ"/>
    <property type="match status" value="1"/>
</dbReference>
<dbReference type="EMBL" id="BAABAB010000015">
    <property type="protein sequence ID" value="GAA3620059.1"/>
    <property type="molecule type" value="Genomic_DNA"/>
</dbReference>
<protein>
    <submittedName>
        <fullName evidence="2">tRNA (Adenosine(37)-N6)-threonylcarbamoyltransferase complex dimerization subunit type 1 TsaB</fullName>
    </submittedName>
</protein>